<proteinExistence type="predicted"/>
<evidence type="ECO:0000313" key="1">
    <source>
        <dbReference type="EMBL" id="KAJ9108058.1"/>
    </source>
</evidence>
<keyword evidence="2" id="KW-1185">Reference proteome</keyword>
<dbReference type="EMBL" id="JASBWS010000034">
    <property type="protein sequence ID" value="KAJ9108058.1"/>
    <property type="molecule type" value="Genomic_DNA"/>
</dbReference>
<comment type="caution">
    <text evidence="1">The sequence shown here is derived from an EMBL/GenBank/DDBJ whole genome shotgun (WGS) entry which is preliminary data.</text>
</comment>
<protein>
    <submittedName>
        <fullName evidence="1">Uncharacterized protein</fullName>
    </submittedName>
</protein>
<sequence>MGYVTRYPTEPDDPSWPEYNLAECEDTEQDQPIAGIKLESHRLDGLPPLVIGTGTFSNLYDDSASVTDNVFLRMTRLSLRYGVNAFDTAPHYHPSEIVLGKALKALRNEYPRESYQIITKTGKFSSMLKDHDLSENMTCLCVERSLRRFETDYLDVVYLHDVEFNSSLNPPAGNHVLALSDPKIAKEYGLAPEDEGKIWGEGDQRILDAMSVLRELKKEGKIKRIGFSAYPLPTLLRLALLVLHNSKEPVDIIQTYSHQNLQNTGLTAYLTEFQNRAKVQTVMNASPLNMGLLTTSGPPAWHPASPELRQAMQRGRLKIEDLALSFGMRDFGADSPPVVVGCSTLAQVHQAVASYVTVKHPKDKAQDERLQELEERIRQHIESKGFKDWSWKSPQPGT</sequence>
<organism evidence="1 2">
    <name type="scientific">Naganishia adeliensis</name>
    <dbReference type="NCBI Taxonomy" id="92952"/>
    <lineage>
        <taxon>Eukaryota</taxon>
        <taxon>Fungi</taxon>
        <taxon>Dikarya</taxon>
        <taxon>Basidiomycota</taxon>
        <taxon>Agaricomycotina</taxon>
        <taxon>Tremellomycetes</taxon>
        <taxon>Filobasidiales</taxon>
        <taxon>Filobasidiaceae</taxon>
        <taxon>Naganishia</taxon>
    </lineage>
</organism>
<gene>
    <name evidence="1" type="ORF">QFC20_003627</name>
</gene>
<accession>A0ACC2W9E3</accession>
<evidence type="ECO:0000313" key="2">
    <source>
        <dbReference type="Proteomes" id="UP001230649"/>
    </source>
</evidence>
<reference evidence="1" key="1">
    <citation type="submission" date="2023-04" db="EMBL/GenBank/DDBJ databases">
        <title>Draft Genome sequencing of Naganishia species isolated from polar environments using Oxford Nanopore Technology.</title>
        <authorList>
            <person name="Leo P."/>
            <person name="Venkateswaran K."/>
        </authorList>
    </citation>
    <scope>NUCLEOTIDE SEQUENCE</scope>
    <source>
        <strain evidence="1">MNA-CCFEE 5262</strain>
    </source>
</reference>
<dbReference type="Proteomes" id="UP001230649">
    <property type="component" value="Unassembled WGS sequence"/>
</dbReference>
<name>A0ACC2W9E3_9TREE</name>